<comment type="subcellular location">
    <subcellularLocation>
        <location evidence="1">Membrane</location>
        <topology evidence="1">Multi-pass membrane protein</topology>
    </subcellularLocation>
</comment>
<dbReference type="GO" id="GO:0000329">
    <property type="term" value="C:fungal-type vacuole membrane"/>
    <property type="evidence" value="ECO:0007669"/>
    <property type="project" value="TreeGrafter"/>
</dbReference>
<evidence type="ECO:0000256" key="5">
    <source>
        <dbReference type="SAM" id="Phobius"/>
    </source>
</evidence>
<protein>
    <submittedName>
        <fullName evidence="8">Uncharacterized protein</fullName>
    </submittedName>
</protein>
<dbReference type="SUPFAM" id="SSF103481">
    <property type="entry name" value="Multidrug resistance efflux transporter EmrE"/>
    <property type="match status" value="1"/>
</dbReference>
<evidence type="ECO:0000313" key="9">
    <source>
        <dbReference type="Proteomes" id="UP000054270"/>
    </source>
</evidence>
<evidence type="ECO:0000256" key="3">
    <source>
        <dbReference type="ARBA" id="ARBA00022989"/>
    </source>
</evidence>
<keyword evidence="2 5" id="KW-0812">Transmembrane</keyword>
<dbReference type="InterPro" id="IPR025016">
    <property type="entry name" value="DUF3955"/>
</dbReference>
<gene>
    <name evidence="8" type="ORF">HYPSUDRAFT_32483</name>
</gene>
<keyword evidence="4 5" id="KW-0472">Membrane</keyword>
<evidence type="ECO:0000256" key="2">
    <source>
        <dbReference type="ARBA" id="ARBA00022692"/>
    </source>
</evidence>
<dbReference type="PANTHER" id="PTHR23051:SF0">
    <property type="entry name" value="SOLUTE CARRIER FAMILY 35 MEMBER F5"/>
    <property type="match status" value="1"/>
</dbReference>
<feature type="transmembrane region" description="Helical" evidence="5">
    <location>
        <begin position="333"/>
        <end position="354"/>
    </location>
</feature>
<dbReference type="OMA" id="MCKSPER"/>
<reference evidence="9" key="1">
    <citation type="submission" date="2014-04" db="EMBL/GenBank/DDBJ databases">
        <title>Evolutionary Origins and Diversification of the Mycorrhizal Mutualists.</title>
        <authorList>
            <consortium name="DOE Joint Genome Institute"/>
            <consortium name="Mycorrhizal Genomics Consortium"/>
            <person name="Kohler A."/>
            <person name="Kuo A."/>
            <person name="Nagy L.G."/>
            <person name="Floudas D."/>
            <person name="Copeland A."/>
            <person name="Barry K.W."/>
            <person name="Cichocki N."/>
            <person name="Veneault-Fourrey C."/>
            <person name="LaButti K."/>
            <person name="Lindquist E.A."/>
            <person name="Lipzen A."/>
            <person name="Lundell T."/>
            <person name="Morin E."/>
            <person name="Murat C."/>
            <person name="Riley R."/>
            <person name="Ohm R."/>
            <person name="Sun H."/>
            <person name="Tunlid A."/>
            <person name="Henrissat B."/>
            <person name="Grigoriev I.V."/>
            <person name="Hibbett D.S."/>
            <person name="Martin F."/>
        </authorList>
    </citation>
    <scope>NUCLEOTIDE SEQUENCE [LARGE SCALE GENOMIC DNA]</scope>
    <source>
        <strain evidence="9">FD-334 SS-4</strain>
    </source>
</reference>
<sequence length="426" mass="47129">MPRSDRHTAPTHPVLEGEGIEMETLPSQISNDDDLPRQNVQISTTRGGEYKIGIILLLLVVLLWTSSNFLTQDLYEGGYNKPFLVTYMNTSSFALYLIPSLIRRWWSRHNDPQTKNNIPNDTTNDYEPLANEDIDIDIQTEGSLHRHPFPRDSWLLPLTDIQTAHLAFTFCLIWFIANWSVNASLGYTSVASATILSSMSGFFTLTIGRIFRVEKLSLIKIGAVCTSFMGVVLVSLSDSEAKQTAGLVSHPTTQQALVDSRATMGDILALISALFYAMYVILLKVRIKSESRIDMQLFFGFVGLFNILVCWPIGIILHLTGVELFEWPSSRKIISAVLINMAITLSSDYLYVLAMLKTTPLVVTIGLSLTIPVAVAGDFVKHRPTEAVVIGGALLVLLSFVAVGFEDSKDQETTPPTLVIANDEGL</sequence>
<dbReference type="Pfam" id="PF00892">
    <property type="entry name" value="EamA"/>
    <property type="match status" value="1"/>
</dbReference>
<dbReference type="AlphaFoldDB" id="A0A0D2PED6"/>
<dbReference type="InterPro" id="IPR037185">
    <property type="entry name" value="EmrE-like"/>
</dbReference>
<dbReference type="Pfam" id="PF13127">
    <property type="entry name" value="DUF3955"/>
    <property type="match status" value="1"/>
</dbReference>
<keyword evidence="9" id="KW-1185">Reference proteome</keyword>
<evidence type="ECO:0000259" key="7">
    <source>
        <dbReference type="Pfam" id="PF13127"/>
    </source>
</evidence>
<dbReference type="EMBL" id="KN817519">
    <property type="protein sequence ID" value="KJA29129.1"/>
    <property type="molecule type" value="Genomic_DNA"/>
</dbReference>
<dbReference type="PANTHER" id="PTHR23051">
    <property type="entry name" value="SOLUTE CARRIER FAMILY 35, MEMBER F5"/>
    <property type="match status" value="1"/>
</dbReference>
<dbReference type="OrthoDB" id="1436450at2759"/>
<dbReference type="InterPro" id="IPR000620">
    <property type="entry name" value="EamA_dom"/>
</dbReference>
<feature type="domain" description="DUF3955" evidence="7">
    <location>
        <begin position="50"/>
        <end position="99"/>
    </location>
</feature>
<organism evidence="8 9">
    <name type="scientific">Hypholoma sublateritium (strain FD-334 SS-4)</name>
    <dbReference type="NCBI Taxonomy" id="945553"/>
    <lineage>
        <taxon>Eukaryota</taxon>
        <taxon>Fungi</taxon>
        <taxon>Dikarya</taxon>
        <taxon>Basidiomycota</taxon>
        <taxon>Agaricomycotina</taxon>
        <taxon>Agaricomycetes</taxon>
        <taxon>Agaricomycetidae</taxon>
        <taxon>Agaricales</taxon>
        <taxon>Agaricineae</taxon>
        <taxon>Strophariaceae</taxon>
        <taxon>Hypholoma</taxon>
    </lineage>
</organism>
<feature type="transmembrane region" description="Helical" evidence="5">
    <location>
        <begin position="154"/>
        <end position="177"/>
    </location>
</feature>
<feature type="transmembrane region" description="Helical" evidence="5">
    <location>
        <begin position="267"/>
        <end position="285"/>
    </location>
</feature>
<feature type="transmembrane region" description="Helical" evidence="5">
    <location>
        <begin position="218"/>
        <end position="237"/>
    </location>
</feature>
<feature type="domain" description="EamA" evidence="6">
    <location>
        <begin position="161"/>
        <end position="235"/>
    </location>
</feature>
<evidence type="ECO:0000256" key="4">
    <source>
        <dbReference type="ARBA" id="ARBA00023136"/>
    </source>
</evidence>
<feature type="transmembrane region" description="Helical" evidence="5">
    <location>
        <begin position="52"/>
        <end position="71"/>
    </location>
</feature>
<feature type="transmembrane region" description="Helical" evidence="5">
    <location>
        <begin position="387"/>
        <end position="405"/>
    </location>
</feature>
<proteinExistence type="predicted"/>
<name>A0A0D2PED6_HYPSF</name>
<evidence type="ECO:0000256" key="1">
    <source>
        <dbReference type="ARBA" id="ARBA00004141"/>
    </source>
</evidence>
<feature type="transmembrane region" description="Helical" evidence="5">
    <location>
        <begin position="83"/>
        <end position="102"/>
    </location>
</feature>
<evidence type="ECO:0000259" key="6">
    <source>
        <dbReference type="Pfam" id="PF00892"/>
    </source>
</evidence>
<feature type="transmembrane region" description="Helical" evidence="5">
    <location>
        <begin position="297"/>
        <end position="321"/>
    </location>
</feature>
<dbReference type="Proteomes" id="UP000054270">
    <property type="component" value="Unassembled WGS sequence"/>
</dbReference>
<keyword evidence="3 5" id="KW-1133">Transmembrane helix</keyword>
<feature type="transmembrane region" description="Helical" evidence="5">
    <location>
        <begin position="361"/>
        <end position="381"/>
    </location>
</feature>
<evidence type="ECO:0000313" key="8">
    <source>
        <dbReference type="EMBL" id="KJA29129.1"/>
    </source>
</evidence>
<accession>A0A0D2PED6</accession>
<feature type="transmembrane region" description="Helical" evidence="5">
    <location>
        <begin position="189"/>
        <end position="211"/>
    </location>
</feature>